<name>A0AAJ0D9I7_9PEZI</name>
<evidence type="ECO:0008006" key="4">
    <source>
        <dbReference type="Google" id="ProtNLM"/>
    </source>
</evidence>
<sequence length="589" mass="66859">MVSDLFRRARTDAGVRQELGLESEINFQDHTNLGDEGNVELAQTMQDLRLQQNTKRSERQQSLYRHRGTADQFCILQSEDDGSRRPSVAIEYKPPHKLSTHTVSLGLKEGIQTYEDVISQVEEPSGAEQRQHWWCRYVMTATLTQLFSYMVTQGTRYGYLSTGQAYIFLRVGDDPSEVYFRVRIPSLDVSADDPQRLRQTAVAQVFAFIVQASGEAAPAQDWHRRRDRLSPWKVDLQRILHAMPESIRTDVSCSEYIPSRSVSHTRSPIQTRVQCRPNEDADSVRENDSGSDEDGRRSPESPSEQRQRRIRTRSVTRRNRQQPPGKHGDATQGSNPVRQSGIKDQPYCTHKCLLGLAEGCDVDGACPNSWLHGPKHPRKKDFLQLVKAQLLTDTGANASCLPLNMHGARGGLLKVCLAAQGYTFVAKGSEKHNLEHLRNERQIYRLLRAVQGTYVPVCLGLLELKHVYHYSGARLSHLLLTSWGGRPLSAPLIRTFRSHFPKLVETALKAIHRHKVRHNDAEPRNMIFDVASMSLMVVDFERSTLVSRPGLAPMSSNIITEQSAMKRVRYQSAEEELSVMRNCMSHYLR</sequence>
<evidence type="ECO:0000256" key="1">
    <source>
        <dbReference type="SAM" id="MobiDB-lite"/>
    </source>
</evidence>
<proteinExistence type="predicted"/>
<protein>
    <recommendedName>
        <fullName evidence="4">Protein kinase domain-containing protein</fullName>
    </recommendedName>
</protein>
<feature type="compositionally biased region" description="Basic residues" evidence="1">
    <location>
        <begin position="308"/>
        <end position="320"/>
    </location>
</feature>
<evidence type="ECO:0000313" key="2">
    <source>
        <dbReference type="EMBL" id="KAK3045706.1"/>
    </source>
</evidence>
<dbReference type="Proteomes" id="UP001271007">
    <property type="component" value="Unassembled WGS sequence"/>
</dbReference>
<dbReference type="EMBL" id="JAWDJX010000165">
    <property type="protein sequence ID" value="KAK3045706.1"/>
    <property type="molecule type" value="Genomic_DNA"/>
</dbReference>
<gene>
    <name evidence="2" type="ORF">LTR09_012740</name>
</gene>
<dbReference type="AlphaFoldDB" id="A0AAJ0D9I7"/>
<accession>A0AAJ0D9I7</accession>
<feature type="compositionally biased region" description="Basic and acidic residues" evidence="1">
    <location>
        <begin position="277"/>
        <end position="307"/>
    </location>
</feature>
<dbReference type="InterPro" id="IPR052396">
    <property type="entry name" value="Meiotic_Drive_Suppr_Kinase"/>
</dbReference>
<dbReference type="PANTHER" id="PTHR37171">
    <property type="entry name" value="SERINE/THREONINE-PROTEIN KINASE YRZF-RELATED"/>
    <property type="match status" value="1"/>
</dbReference>
<feature type="region of interest" description="Disordered" evidence="1">
    <location>
        <begin position="260"/>
        <end position="342"/>
    </location>
</feature>
<dbReference type="PANTHER" id="PTHR37171:SF1">
    <property type="entry name" value="SERINE_THREONINE-PROTEIN KINASE YRZF-RELATED"/>
    <property type="match status" value="1"/>
</dbReference>
<dbReference type="SUPFAM" id="SSF56112">
    <property type="entry name" value="Protein kinase-like (PK-like)"/>
    <property type="match status" value="1"/>
</dbReference>
<reference evidence="2" key="1">
    <citation type="submission" date="2023-04" db="EMBL/GenBank/DDBJ databases">
        <title>Black Yeasts Isolated from many extreme environments.</title>
        <authorList>
            <person name="Coleine C."/>
            <person name="Stajich J.E."/>
            <person name="Selbmann L."/>
        </authorList>
    </citation>
    <scope>NUCLEOTIDE SEQUENCE</scope>
    <source>
        <strain evidence="2">CCFEE 5312</strain>
    </source>
</reference>
<dbReference type="Gene3D" id="1.10.510.10">
    <property type="entry name" value="Transferase(Phosphotransferase) domain 1"/>
    <property type="match status" value="1"/>
</dbReference>
<comment type="caution">
    <text evidence="2">The sequence shown here is derived from an EMBL/GenBank/DDBJ whole genome shotgun (WGS) entry which is preliminary data.</text>
</comment>
<keyword evidence="3" id="KW-1185">Reference proteome</keyword>
<feature type="compositionally biased region" description="Polar residues" evidence="1">
    <location>
        <begin position="260"/>
        <end position="273"/>
    </location>
</feature>
<organism evidence="2 3">
    <name type="scientific">Extremus antarcticus</name>
    <dbReference type="NCBI Taxonomy" id="702011"/>
    <lineage>
        <taxon>Eukaryota</taxon>
        <taxon>Fungi</taxon>
        <taxon>Dikarya</taxon>
        <taxon>Ascomycota</taxon>
        <taxon>Pezizomycotina</taxon>
        <taxon>Dothideomycetes</taxon>
        <taxon>Dothideomycetidae</taxon>
        <taxon>Mycosphaerellales</taxon>
        <taxon>Extremaceae</taxon>
        <taxon>Extremus</taxon>
    </lineage>
</organism>
<dbReference type="InterPro" id="IPR011009">
    <property type="entry name" value="Kinase-like_dom_sf"/>
</dbReference>
<evidence type="ECO:0000313" key="3">
    <source>
        <dbReference type="Proteomes" id="UP001271007"/>
    </source>
</evidence>